<comment type="caution">
    <text evidence="1">The sequence shown here is derived from an EMBL/GenBank/DDBJ whole genome shotgun (WGS) entry which is preliminary data.</text>
</comment>
<organism evidence="1 2">
    <name type="scientific">Araneus ventricosus</name>
    <name type="common">Orbweaver spider</name>
    <name type="synonym">Epeira ventricosa</name>
    <dbReference type="NCBI Taxonomy" id="182803"/>
    <lineage>
        <taxon>Eukaryota</taxon>
        <taxon>Metazoa</taxon>
        <taxon>Ecdysozoa</taxon>
        <taxon>Arthropoda</taxon>
        <taxon>Chelicerata</taxon>
        <taxon>Arachnida</taxon>
        <taxon>Araneae</taxon>
        <taxon>Araneomorphae</taxon>
        <taxon>Entelegynae</taxon>
        <taxon>Araneoidea</taxon>
        <taxon>Araneidae</taxon>
        <taxon>Araneus</taxon>
    </lineage>
</organism>
<name>A0A4Y2LJ08_ARAVE</name>
<keyword evidence="2" id="KW-1185">Reference proteome</keyword>
<evidence type="ECO:0000313" key="2">
    <source>
        <dbReference type="Proteomes" id="UP000499080"/>
    </source>
</evidence>
<reference evidence="1 2" key="1">
    <citation type="journal article" date="2019" name="Sci. Rep.">
        <title>Orb-weaving spider Araneus ventricosus genome elucidates the spidroin gene catalogue.</title>
        <authorList>
            <person name="Kono N."/>
            <person name="Nakamura H."/>
            <person name="Ohtoshi R."/>
            <person name="Moran D.A.P."/>
            <person name="Shinohara A."/>
            <person name="Yoshida Y."/>
            <person name="Fujiwara M."/>
            <person name="Mori M."/>
            <person name="Tomita M."/>
            <person name="Arakawa K."/>
        </authorList>
    </citation>
    <scope>NUCLEOTIDE SEQUENCE [LARGE SCALE GENOMIC DNA]</scope>
</reference>
<protein>
    <submittedName>
        <fullName evidence="1">Uncharacterized protein</fullName>
    </submittedName>
</protein>
<proteinExistence type="predicted"/>
<dbReference type="AlphaFoldDB" id="A0A4Y2LJ08"/>
<evidence type="ECO:0000313" key="1">
    <source>
        <dbReference type="EMBL" id="GBN14738.1"/>
    </source>
</evidence>
<dbReference type="EMBL" id="BGPR01005942">
    <property type="protein sequence ID" value="GBN14738.1"/>
    <property type="molecule type" value="Genomic_DNA"/>
</dbReference>
<gene>
    <name evidence="1" type="ORF">AVEN_91560_1</name>
</gene>
<accession>A0A4Y2LJ08</accession>
<sequence length="106" mass="12185">MYRIQKLLGTGRSRNEFCERSPLSTNAANTFSKTTETTDHCVGLSFHRRSITNKTKGTQEELHTNSGSQARRHELFKDVNSAFLLSRIRSTPRERIVIVENLNSRF</sequence>
<dbReference type="Proteomes" id="UP000499080">
    <property type="component" value="Unassembled WGS sequence"/>
</dbReference>